<evidence type="ECO:0000259" key="4">
    <source>
        <dbReference type="PROSITE" id="PS50949"/>
    </source>
</evidence>
<feature type="domain" description="HTH gntR-type" evidence="4">
    <location>
        <begin position="3"/>
        <end position="71"/>
    </location>
</feature>
<dbReference type="InterPro" id="IPR036390">
    <property type="entry name" value="WH_DNA-bd_sf"/>
</dbReference>
<evidence type="ECO:0000256" key="3">
    <source>
        <dbReference type="ARBA" id="ARBA00023163"/>
    </source>
</evidence>
<dbReference type="PROSITE" id="PS50949">
    <property type="entry name" value="HTH_GNTR"/>
    <property type="match status" value="1"/>
</dbReference>
<dbReference type="GO" id="GO:0045892">
    <property type="term" value="P:negative regulation of DNA-templated transcription"/>
    <property type="evidence" value="ECO:0007669"/>
    <property type="project" value="TreeGrafter"/>
</dbReference>
<dbReference type="GO" id="GO:0003700">
    <property type="term" value="F:DNA-binding transcription factor activity"/>
    <property type="evidence" value="ECO:0007669"/>
    <property type="project" value="InterPro"/>
</dbReference>
<dbReference type="SMART" id="SM00866">
    <property type="entry name" value="UTRA"/>
    <property type="match status" value="1"/>
</dbReference>
<dbReference type="SUPFAM" id="SSF46785">
    <property type="entry name" value="Winged helix' DNA-binding domain"/>
    <property type="match status" value="1"/>
</dbReference>
<dbReference type="Proteomes" id="UP000570678">
    <property type="component" value="Unassembled WGS sequence"/>
</dbReference>
<evidence type="ECO:0000313" key="6">
    <source>
        <dbReference type="Proteomes" id="UP000570678"/>
    </source>
</evidence>
<name>A0A846YB76_9NOCA</name>
<dbReference type="PANTHER" id="PTHR44846">
    <property type="entry name" value="MANNOSYL-D-GLYCERATE TRANSPORT/METABOLISM SYSTEM REPRESSOR MNGR-RELATED"/>
    <property type="match status" value="1"/>
</dbReference>
<dbReference type="Pfam" id="PF07702">
    <property type="entry name" value="UTRA"/>
    <property type="match status" value="1"/>
</dbReference>
<dbReference type="Gene3D" id="3.40.1410.10">
    <property type="entry name" value="Chorismate lyase-like"/>
    <property type="match status" value="1"/>
</dbReference>
<reference evidence="5 6" key="1">
    <citation type="submission" date="2020-04" db="EMBL/GenBank/DDBJ databases">
        <title>MicrobeNet Type strains.</title>
        <authorList>
            <person name="Nicholson A.C."/>
        </authorList>
    </citation>
    <scope>NUCLEOTIDE SEQUENCE [LARGE SCALE GENOMIC DNA]</scope>
    <source>
        <strain evidence="5 6">JCM 3332</strain>
    </source>
</reference>
<dbReference type="SMART" id="SM00345">
    <property type="entry name" value="HTH_GNTR"/>
    <property type="match status" value="1"/>
</dbReference>
<keyword evidence="2" id="KW-0238">DNA-binding</keyword>
<dbReference type="InterPro" id="IPR000524">
    <property type="entry name" value="Tscrpt_reg_HTH_GntR"/>
</dbReference>
<dbReference type="SUPFAM" id="SSF64288">
    <property type="entry name" value="Chorismate lyase-like"/>
    <property type="match status" value="1"/>
</dbReference>
<dbReference type="InterPro" id="IPR011663">
    <property type="entry name" value="UTRA"/>
</dbReference>
<sequence length="256" mass="27990">MGTTGYRELAASLRAAIQAGEYLPGSTLPKQDEIAAHYDVNIKTVRQAIGLLDAEGLVTPIRRRGTVVRDRPPMRRLGIERYAKSKWKFGNTVAFAADREASGRTWKPTDQTNTVQLVEADAETAEAFGLTAGAQVYERRRLVRDAGKPTHSLTSYYRPEHVEGTPLVDPTAGPAGKGGGFAVLTLQGYEPDHMSETICARMPTPDEAAALELPSGEPVMILVRKTYTAGNELIEFARGVHAASRFAWTYDFKLPD</sequence>
<dbReference type="Gene3D" id="1.10.10.10">
    <property type="entry name" value="Winged helix-like DNA-binding domain superfamily/Winged helix DNA-binding domain"/>
    <property type="match status" value="1"/>
</dbReference>
<accession>A0A846YB76</accession>
<comment type="caution">
    <text evidence="5">The sequence shown here is derived from an EMBL/GenBank/DDBJ whole genome shotgun (WGS) entry which is preliminary data.</text>
</comment>
<evidence type="ECO:0000256" key="1">
    <source>
        <dbReference type="ARBA" id="ARBA00023015"/>
    </source>
</evidence>
<evidence type="ECO:0000256" key="2">
    <source>
        <dbReference type="ARBA" id="ARBA00023125"/>
    </source>
</evidence>
<dbReference type="AlphaFoldDB" id="A0A846YB76"/>
<dbReference type="EMBL" id="JAAXOT010000004">
    <property type="protein sequence ID" value="NKY56343.1"/>
    <property type="molecule type" value="Genomic_DNA"/>
</dbReference>
<dbReference type="GO" id="GO:0003677">
    <property type="term" value="F:DNA binding"/>
    <property type="evidence" value="ECO:0007669"/>
    <property type="project" value="UniProtKB-KW"/>
</dbReference>
<dbReference type="PANTHER" id="PTHR44846:SF17">
    <property type="entry name" value="GNTR-FAMILY TRANSCRIPTIONAL REGULATOR"/>
    <property type="match status" value="1"/>
</dbReference>
<dbReference type="InterPro" id="IPR028978">
    <property type="entry name" value="Chorismate_lyase_/UTRA_dom_sf"/>
</dbReference>
<dbReference type="InterPro" id="IPR036388">
    <property type="entry name" value="WH-like_DNA-bd_sf"/>
</dbReference>
<protein>
    <submittedName>
        <fullName evidence="5">GntR family transcriptional regulator</fullName>
    </submittedName>
</protein>
<keyword evidence="6" id="KW-1185">Reference proteome</keyword>
<keyword evidence="3" id="KW-0804">Transcription</keyword>
<organism evidence="5 6">
    <name type="scientific">Nocardia flavorosea</name>
    <dbReference type="NCBI Taxonomy" id="53429"/>
    <lineage>
        <taxon>Bacteria</taxon>
        <taxon>Bacillati</taxon>
        <taxon>Actinomycetota</taxon>
        <taxon>Actinomycetes</taxon>
        <taxon>Mycobacteriales</taxon>
        <taxon>Nocardiaceae</taxon>
        <taxon>Nocardia</taxon>
    </lineage>
</organism>
<gene>
    <name evidence="5" type="ORF">HGA15_09275</name>
</gene>
<dbReference type="InterPro" id="IPR050679">
    <property type="entry name" value="Bact_HTH_transcr_reg"/>
</dbReference>
<dbReference type="RefSeq" id="WP_062977618.1">
    <property type="nucleotide sequence ID" value="NZ_JAAXOT010000004.1"/>
</dbReference>
<keyword evidence="1" id="KW-0805">Transcription regulation</keyword>
<proteinExistence type="predicted"/>
<evidence type="ECO:0000313" key="5">
    <source>
        <dbReference type="EMBL" id="NKY56343.1"/>
    </source>
</evidence>
<dbReference type="Pfam" id="PF00392">
    <property type="entry name" value="GntR"/>
    <property type="match status" value="1"/>
</dbReference>
<dbReference type="CDD" id="cd07377">
    <property type="entry name" value="WHTH_GntR"/>
    <property type="match status" value="1"/>
</dbReference>